<protein>
    <submittedName>
        <fullName evidence="2">Uncharacterized protein</fullName>
    </submittedName>
</protein>
<feature type="region of interest" description="Disordered" evidence="1">
    <location>
        <begin position="206"/>
        <end position="245"/>
    </location>
</feature>
<comment type="caution">
    <text evidence="2">The sequence shown here is derived from an EMBL/GenBank/DDBJ whole genome shotgun (WGS) entry which is preliminary data.</text>
</comment>
<keyword evidence="3" id="KW-1185">Reference proteome</keyword>
<evidence type="ECO:0000313" key="3">
    <source>
        <dbReference type="Proteomes" id="UP000828390"/>
    </source>
</evidence>
<dbReference type="AlphaFoldDB" id="A0A9D4KT98"/>
<feature type="compositionally biased region" description="Basic and acidic residues" evidence="1">
    <location>
        <begin position="15"/>
        <end position="37"/>
    </location>
</feature>
<proteinExistence type="predicted"/>
<accession>A0A9D4KT98</accession>
<feature type="compositionally biased region" description="Basic residues" evidence="1">
    <location>
        <begin position="223"/>
        <end position="234"/>
    </location>
</feature>
<evidence type="ECO:0000256" key="1">
    <source>
        <dbReference type="SAM" id="MobiDB-lite"/>
    </source>
</evidence>
<feature type="compositionally biased region" description="Polar residues" evidence="1">
    <location>
        <begin position="206"/>
        <end position="220"/>
    </location>
</feature>
<evidence type="ECO:0000313" key="2">
    <source>
        <dbReference type="EMBL" id="KAH3845209.1"/>
    </source>
</evidence>
<name>A0A9D4KT98_DREPO</name>
<feature type="compositionally biased region" description="Basic and acidic residues" evidence="1">
    <location>
        <begin position="117"/>
        <end position="127"/>
    </location>
</feature>
<gene>
    <name evidence="2" type="ORF">DPMN_087484</name>
</gene>
<reference evidence="2" key="2">
    <citation type="submission" date="2020-11" db="EMBL/GenBank/DDBJ databases">
        <authorList>
            <person name="McCartney M.A."/>
            <person name="Auch B."/>
            <person name="Kono T."/>
            <person name="Mallez S."/>
            <person name="Becker A."/>
            <person name="Gohl D.M."/>
            <person name="Silverstein K.A.T."/>
            <person name="Koren S."/>
            <person name="Bechman K.B."/>
            <person name="Herman A."/>
            <person name="Abrahante J.E."/>
            <person name="Garbe J."/>
        </authorList>
    </citation>
    <scope>NUCLEOTIDE SEQUENCE</scope>
    <source>
        <strain evidence="2">Duluth1</strain>
        <tissue evidence="2">Whole animal</tissue>
    </source>
</reference>
<feature type="compositionally biased region" description="Basic residues" evidence="1">
    <location>
        <begin position="75"/>
        <end position="85"/>
    </location>
</feature>
<dbReference type="Proteomes" id="UP000828390">
    <property type="component" value="Unassembled WGS sequence"/>
</dbReference>
<feature type="region of interest" description="Disordered" evidence="1">
    <location>
        <begin position="108"/>
        <end position="131"/>
    </location>
</feature>
<reference evidence="2" key="1">
    <citation type="journal article" date="2019" name="bioRxiv">
        <title>The Genome of the Zebra Mussel, Dreissena polymorpha: A Resource for Invasive Species Research.</title>
        <authorList>
            <person name="McCartney M.A."/>
            <person name="Auch B."/>
            <person name="Kono T."/>
            <person name="Mallez S."/>
            <person name="Zhang Y."/>
            <person name="Obille A."/>
            <person name="Becker A."/>
            <person name="Abrahante J.E."/>
            <person name="Garbe J."/>
            <person name="Badalamenti J.P."/>
            <person name="Herman A."/>
            <person name="Mangelson H."/>
            <person name="Liachko I."/>
            <person name="Sullivan S."/>
            <person name="Sone E.D."/>
            <person name="Koren S."/>
            <person name="Silverstein K.A.T."/>
            <person name="Beckman K.B."/>
            <person name="Gohl D.M."/>
        </authorList>
    </citation>
    <scope>NUCLEOTIDE SEQUENCE</scope>
    <source>
        <strain evidence="2">Duluth1</strain>
        <tissue evidence="2">Whole animal</tissue>
    </source>
</reference>
<feature type="region of interest" description="Disordered" evidence="1">
    <location>
        <begin position="1"/>
        <end position="88"/>
    </location>
</feature>
<dbReference type="EMBL" id="JAIWYP010000003">
    <property type="protein sequence ID" value="KAH3845209.1"/>
    <property type="molecule type" value="Genomic_DNA"/>
</dbReference>
<feature type="compositionally biased region" description="Basic and acidic residues" evidence="1">
    <location>
        <begin position="46"/>
        <end position="65"/>
    </location>
</feature>
<sequence length="325" mass="36762">MENIGTENYAFEDENVQRKMRPDGTRLHNQAQEHLRNNDINTDDGDVIHQHENDEGAGIREHDQASAECPPNGKSTRKKKTRKHLTQADQNTVGEISTDGYEIVQRIRKKKSRSKQRKEARNDRGIFDSDLPAQLNNRDFYQRDLWLDKTALNGGLDVIENCSELCKELRLSLGNGDVNDKQREPPVQLSVDLFAGSVFSHQGSDNYSYETSATQSANNTKSDHHKKSKSKKANSKSNKSKQELTKMNKIKKHINLKQRSSKVFVVTSGSSIHVIRISRDLETSAWISASKQGFRARKTGSRSRTEVSRASSILQTPSKIPDTLF</sequence>
<organism evidence="2 3">
    <name type="scientific">Dreissena polymorpha</name>
    <name type="common">Zebra mussel</name>
    <name type="synonym">Mytilus polymorpha</name>
    <dbReference type="NCBI Taxonomy" id="45954"/>
    <lineage>
        <taxon>Eukaryota</taxon>
        <taxon>Metazoa</taxon>
        <taxon>Spiralia</taxon>
        <taxon>Lophotrochozoa</taxon>
        <taxon>Mollusca</taxon>
        <taxon>Bivalvia</taxon>
        <taxon>Autobranchia</taxon>
        <taxon>Heteroconchia</taxon>
        <taxon>Euheterodonta</taxon>
        <taxon>Imparidentia</taxon>
        <taxon>Neoheterodontei</taxon>
        <taxon>Myida</taxon>
        <taxon>Dreissenoidea</taxon>
        <taxon>Dreissenidae</taxon>
        <taxon>Dreissena</taxon>
    </lineage>
</organism>